<protein>
    <recommendedName>
        <fullName evidence="3">Phage tail tape measure protein</fullName>
    </recommendedName>
</protein>
<dbReference type="Proteomes" id="UP000297454">
    <property type="component" value="Unassembled WGS sequence"/>
</dbReference>
<evidence type="ECO:0000313" key="1">
    <source>
        <dbReference type="EMBL" id="TFF66844.1"/>
    </source>
</evidence>
<name>A0A4R9C3C0_9FIRM</name>
<gene>
    <name evidence="1" type="ORF">EQF91_02655</name>
</gene>
<dbReference type="EMBL" id="SCFR01000006">
    <property type="protein sequence ID" value="TFF66844.1"/>
    <property type="molecule type" value="Genomic_DNA"/>
</dbReference>
<dbReference type="RefSeq" id="WP_134744279.1">
    <property type="nucleotide sequence ID" value="NZ_CP119761.1"/>
</dbReference>
<sequence length="59" mass="6550">MAGKIKDITIEFDGNTTKLSNALKNVETKSRDTTKSLRKIEKSLKFNPGNAELVAQQQV</sequence>
<evidence type="ECO:0000313" key="2">
    <source>
        <dbReference type="Proteomes" id="UP000297454"/>
    </source>
</evidence>
<organism evidence="1 2">
    <name type="scientific">Helcococcus ovis</name>
    <dbReference type="NCBI Taxonomy" id="72026"/>
    <lineage>
        <taxon>Bacteria</taxon>
        <taxon>Bacillati</taxon>
        <taxon>Bacillota</taxon>
        <taxon>Tissierellia</taxon>
        <taxon>Tissierellales</taxon>
        <taxon>Peptoniphilaceae</taxon>
        <taxon>Helcococcus</taxon>
    </lineage>
</organism>
<comment type="caution">
    <text evidence="1">The sequence shown here is derived from an EMBL/GenBank/DDBJ whole genome shotgun (WGS) entry which is preliminary data.</text>
</comment>
<keyword evidence="2" id="KW-1185">Reference proteome</keyword>
<reference evidence="1 2" key="1">
    <citation type="submission" date="2019-01" db="EMBL/GenBank/DDBJ databases">
        <title>Draft Genome Sequences of Helcococcus ovis Strains Isolated from the Uterus and Vagina of Dairy Cows with Metritis.</title>
        <authorList>
            <person name="Cunha F."/>
            <person name="Jeon S.J."/>
            <person name="Kutzer P."/>
            <person name="Galvao K.N."/>
        </authorList>
    </citation>
    <scope>NUCLEOTIDE SEQUENCE [LARGE SCALE GENOMIC DNA]</scope>
    <source>
        <strain evidence="1 2">KG-37</strain>
    </source>
</reference>
<accession>A0A4R9C3C0</accession>
<evidence type="ECO:0008006" key="3">
    <source>
        <dbReference type="Google" id="ProtNLM"/>
    </source>
</evidence>
<dbReference type="AlphaFoldDB" id="A0A4R9C3C0"/>
<proteinExistence type="predicted"/>